<dbReference type="Proteomes" id="UP000681967">
    <property type="component" value="Unassembled WGS sequence"/>
</dbReference>
<feature type="compositionally biased region" description="Low complexity" evidence="1">
    <location>
        <begin position="43"/>
        <end position="52"/>
    </location>
</feature>
<organism evidence="2 3">
    <name type="scientific">Rotaria magnacalcarata</name>
    <dbReference type="NCBI Taxonomy" id="392030"/>
    <lineage>
        <taxon>Eukaryota</taxon>
        <taxon>Metazoa</taxon>
        <taxon>Spiralia</taxon>
        <taxon>Gnathifera</taxon>
        <taxon>Rotifera</taxon>
        <taxon>Eurotatoria</taxon>
        <taxon>Bdelloidea</taxon>
        <taxon>Philodinida</taxon>
        <taxon>Philodinidae</taxon>
        <taxon>Rotaria</taxon>
    </lineage>
</organism>
<protein>
    <submittedName>
        <fullName evidence="2">Uncharacterized protein</fullName>
    </submittedName>
</protein>
<accession>A0A8S3CV62</accession>
<feature type="non-terminal residue" evidence="2">
    <location>
        <position position="69"/>
    </location>
</feature>
<proteinExistence type="predicted"/>
<dbReference type="EMBL" id="CAJOBH010170271">
    <property type="protein sequence ID" value="CAF4908801.1"/>
    <property type="molecule type" value="Genomic_DNA"/>
</dbReference>
<comment type="caution">
    <text evidence="2">The sequence shown here is derived from an EMBL/GenBank/DDBJ whole genome shotgun (WGS) entry which is preliminary data.</text>
</comment>
<feature type="region of interest" description="Disordered" evidence="1">
    <location>
        <begin position="43"/>
        <end position="69"/>
    </location>
</feature>
<reference evidence="2" key="1">
    <citation type="submission" date="2021-02" db="EMBL/GenBank/DDBJ databases">
        <authorList>
            <person name="Nowell W R."/>
        </authorList>
    </citation>
    <scope>NUCLEOTIDE SEQUENCE</scope>
</reference>
<evidence type="ECO:0000313" key="2">
    <source>
        <dbReference type="EMBL" id="CAF4908801.1"/>
    </source>
</evidence>
<evidence type="ECO:0000313" key="3">
    <source>
        <dbReference type="Proteomes" id="UP000681967"/>
    </source>
</evidence>
<dbReference type="AlphaFoldDB" id="A0A8S3CV62"/>
<sequence length="69" mass="7680">MNNDSRPASSRSIQIENSTDLRSANLQAQEEISRLKLELAIARSQSNNNQSPSHHHRSSAFKPIPNLVS</sequence>
<name>A0A8S3CV62_9BILA</name>
<gene>
    <name evidence="2" type="ORF">BYL167_LOCUS52502</name>
</gene>
<evidence type="ECO:0000256" key="1">
    <source>
        <dbReference type="SAM" id="MobiDB-lite"/>
    </source>
</evidence>